<comment type="caution">
    <text evidence="2">The sequence shown here is derived from an EMBL/GenBank/DDBJ whole genome shotgun (WGS) entry which is preliminary data.</text>
</comment>
<evidence type="ECO:0000313" key="2">
    <source>
        <dbReference type="EMBL" id="KAJ4434217.1"/>
    </source>
</evidence>
<dbReference type="EMBL" id="JAJSOF020000025">
    <property type="protein sequence ID" value="KAJ4434217.1"/>
    <property type="molecule type" value="Genomic_DNA"/>
</dbReference>
<accession>A0ABQ8SJD4</accession>
<feature type="compositionally biased region" description="Polar residues" evidence="1">
    <location>
        <begin position="169"/>
        <end position="180"/>
    </location>
</feature>
<gene>
    <name evidence="2" type="ORF">ANN_22765</name>
</gene>
<keyword evidence="3" id="KW-1185">Reference proteome</keyword>
<protein>
    <submittedName>
        <fullName evidence="2">Uncharacterized protein</fullName>
    </submittedName>
</protein>
<evidence type="ECO:0000313" key="3">
    <source>
        <dbReference type="Proteomes" id="UP001148838"/>
    </source>
</evidence>
<dbReference type="Proteomes" id="UP001148838">
    <property type="component" value="Unassembled WGS sequence"/>
</dbReference>
<evidence type="ECO:0000256" key="1">
    <source>
        <dbReference type="SAM" id="MobiDB-lite"/>
    </source>
</evidence>
<reference evidence="2 3" key="1">
    <citation type="journal article" date="2022" name="Allergy">
        <title>Genome assembly and annotation of Periplaneta americana reveal a comprehensive cockroach allergen profile.</title>
        <authorList>
            <person name="Wang L."/>
            <person name="Xiong Q."/>
            <person name="Saelim N."/>
            <person name="Wang L."/>
            <person name="Nong W."/>
            <person name="Wan A.T."/>
            <person name="Shi M."/>
            <person name="Liu X."/>
            <person name="Cao Q."/>
            <person name="Hui J.H.L."/>
            <person name="Sookrung N."/>
            <person name="Leung T.F."/>
            <person name="Tungtrongchitr A."/>
            <person name="Tsui S.K.W."/>
        </authorList>
    </citation>
    <scope>NUCLEOTIDE SEQUENCE [LARGE SCALE GENOMIC DNA]</scope>
    <source>
        <strain evidence="2">PWHHKU_190912</strain>
    </source>
</reference>
<name>A0ABQ8SJD4_PERAM</name>
<proteinExistence type="predicted"/>
<feature type="region of interest" description="Disordered" evidence="1">
    <location>
        <begin position="162"/>
        <end position="182"/>
    </location>
</feature>
<sequence>MDLREVGYDDRDWINLAQDRDRCRAYIQWIDSRKRCNTLQKHIYQIRLFFCPSVDFLCVAACSSRAKAVLTQQEGSPYKHATIRQCRLQRRHRPYLAKLKVPAVLPNYSKITVASKMSRILRKSFNMSKCLALIVLRDDIWRVEAGGYLIFVLRLEKIQVDNQPKRESNPSPREAQNQQAKAPISCATPVGALVMAMFLIWPPPIVSWLTKKSAKLQQHPVKGHPGISLDRFPSSQVEQYGVSCLFCGFHVTSSYFSQKRDKTAQSLAFTERRIEAGGENRNAT</sequence>
<organism evidence="2 3">
    <name type="scientific">Periplaneta americana</name>
    <name type="common">American cockroach</name>
    <name type="synonym">Blatta americana</name>
    <dbReference type="NCBI Taxonomy" id="6978"/>
    <lineage>
        <taxon>Eukaryota</taxon>
        <taxon>Metazoa</taxon>
        <taxon>Ecdysozoa</taxon>
        <taxon>Arthropoda</taxon>
        <taxon>Hexapoda</taxon>
        <taxon>Insecta</taxon>
        <taxon>Pterygota</taxon>
        <taxon>Neoptera</taxon>
        <taxon>Polyneoptera</taxon>
        <taxon>Dictyoptera</taxon>
        <taxon>Blattodea</taxon>
        <taxon>Blattoidea</taxon>
        <taxon>Blattidae</taxon>
        <taxon>Blattinae</taxon>
        <taxon>Periplaneta</taxon>
    </lineage>
</organism>